<dbReference type="EMBL" id="PJNW01000004">
    <property type="protein sequence ID" value="PKR89877.1"/>
    <property type="molecule type" value="Genomic_DNA"/>
</dbReference>
<protein>
    <submittedName>
        <fullName evidence="1">Uncharacterized protein</fullName>
    </submittedName>
</protein>
<comment type="caution">
    <text evidence="1">The sequence shown here is derived from an EMBL/GenBank/DDBJ whole genome shotgun (WGS) entry which is preliminary data.</text>
</comment>
<keyword evidence="2" id="KW-1185">Reference proteome</keyword>
<proteinExistence type="predicted"/>
<gene>
    <name evidence="1" type="ORF">CXZ10_08125</name>
</gene>
<reference evidence="1 2" key="1">
    <citation type="submission" date="2017-12" db="EMBL/GenBank/DDBJ databases">
        <title>Anaerobic carbon monoxide metabolism by Pleomorphomonas carboxyditropha sp. nov., a new mesophilic hydrogenogenic carboxidotroph.</title>
        <authorList>
            <person name="Esquivel-Elizondo S."/>
            <person name="Krajmalnik-Brown R."/>
        </authorList>
    </citation>
    <scope>NUCLEOTIDE SEQUENCE [LARGE SCALE GENOMIC DNA]</scope>
    <source>
        <strain evidence="1 2">R5-392</strain>
    </source>
</reference>
<evidence type="ECO:0000313" key="1">
    <source>
        <dbReference type="EMBL" id="PKR89877.1"/>
    </source>
</evidence>
<sequence>MKAADQAGMLGEKSHRIGGRISPTLVETAKKQTGIETDSELIEFALATIALDDHFGRALREVEGTVSPDLKLGF</sequence>
<dbReference type="AlphaFoldDB" id="A0A2N3LZ65"/>
<dbReference type="OrthoDB" id="7366417at2"/>
<accession>A0A2N3LZ65</accession>
<name>A0A2N3LZ65_9HYPH</name>
<evidence type="ECO:0000313" key="2">
    <source>
        <dbReference type="Proteomes" id="UP000233491"/>
    </source>
</evidence>
<organism evidence="1 2">
    <name type="scientific">Pleomorphomonas diazotrophica</name>
    <dbReference type="NCBI Taxonomy" id="1166257"/>
    <lineage>
        <taxon>Bacteria</taxon>
        <taxon>Pseudomonadati</taxon>
        <taxon>Pseudomonadota</taxon>
        <taxon>Alphaproteobacteria</taxon>
        <taxon>Hyphomicrobiales</taxon>
        <taxon>Pleomorphomonadaceae</taxon>
        <taxon>Pleomorphomonas</taxon>
    </lineage>
</organism>
<dbReference type="Proteomes" id="UP000233491">
    <property type="component" value="Unassembled WGS sequence"/>
</dbReference>